<accession>A0ABZ0Q4Y6</accession>
<organism evidence="2 3">
    <name type="scientific">Pediococcus inopinatus</name>
    <dbReference type="NCBI Taxonomy" id="114090"/>
    <lineage>
        <taxon>Bacteria</taxon>
        <taxon>Bacillati</taxon>
        <taxon>Bacillota</taxon>
        <taxon>Bacilli</taxon>
        <taxon>Lactobacillales</taxon>
        <taxon>Lactobacillaceae</taxon>
        <taxon>Pediococcus</taxon>
    </lineage>
</organism>
<dbReference type="InterPro" id="IPR016040">
    <property type="entry name" value="NAD(P)-bd_dom"/>
</dbReference>
<evidence type="ECO:0000313" key="2">
    <source>
        <dbReference type="EMBL" id="WPC21749.1"/>
    </source>
</evidence>
<dbReference type="Pfam" id="PF13460">
    <property type="entry name" value="NAD_binding_10"/>
    <property type="match status" value="1"/>
</dbReference>
<dbReference type="SUPFAM" id="SSF51735">
    <property type="entry name" value="NAD(P)-binding Rossmann-fold domains"/>
    <property type="match status" value="1"/>
</dbReference>
<evidence type="ECO:0000259" key="1">
    <source>
        <dbReference type="Pfam" id="PF13460"/>
    </source>
</evidence>
<feature type="domain" description="NAD(P)-binding" evidence="1">
    <location>
        <begin position="38"/>
        <end position="176"/>
    </location>
</feature>
<sequence length="190" mass="21149">MKNILVMGTNNQVGQVLLKQSQDVTNSELKFTFIDNDKVDFESADQLAPKLQSADILVINTVGWDADYMLDAVMDAIEMQSIKLERIIFRSVAGVDDEYPLDKIQVVAKNQPEFIKQQQYAGKLVDESEIPYTILRPTNIEETANQQYQLIKEGQPMQTAKNVSAVAVAQVIIKAVLTDDLVNQSIGICG</sequence>
<reference evidence="3" key="1">
    <citation type="submission" date="2024-06" db="EMBL/GenBank/DDBJ databases">
        <authorList>
            <person name="Chang H.C."/>
            <person name="Mun S.Y."/>
        </authorList>
    </citation>
    <scope>NUCLEOTIDE SEQUENCE [LARGE SCALE GENOMIC DNA]</scope>
    <source>
        <strain evidence="3">KT1</strain>
    </source>
</reference>
<dbReference type="InterPro" id="IPR036291">
    <property type="entry name" value="NAD(P)-bd_dom_sf"/>
</dbReference>
<dbReference type="Proteomes" id="UP001302696">
    <property type="component" value="Chromosome"/>
</dbReference>
<dbReference type="RefSeq" id="WP_057774450.1">
    <property type="nucleotide sequence ID" value="NZ_BBIM01000047.1"/>
</dbReference>
<gene>
    <name evidence="2" type="ORF">N6G96_00565</name>
</gene>
<evidence type="ECO:0000313" key="3">
    <source>
        <dbReference type="Proteomes" id="UP001302696"/>
    </source>
</evidence>
<proteinExistence type="predicted"/>
<protein>
    <submittedName>
        <fullName evidence="2">NAD(P)H-binding protein</fullName>
    </submittedName>
</protein>
<dbReference type="EMBL" id="CP104778">
    <property type="protein sequence ID" value="WPC21749.1"/>
    <property type="molecule type" value="Genomic_DNA"/>
</dbReference>
<dbReference type="Gene3D" id="3.40.50.720">
    <property type="entry name" value="NAD(P)-binding Rossmann-like Domain"/>
    <property type="match status" value="1"/>
</dbReference>
<keyword evidence="3" id="KW-1185">Reference proteome</keyword>
<name>A0ABZ0Q4Y6_9LACO</name>